<dbReference type="RefSeq" id="WP_117810008.1">
    <property type="nucleotide sequence ID" value="NZ_JAQCUV010000029.1"/>
</dbReference>
<dbReference type="Proteomes" id="UP000283369">
    <property type="component" value="Unassembled WGS sequence"/>
</dbReference>
<dbReference type="InterPro" id="IPR019734">
    <property type="entry name" value="TPR_rpt"/>
</dbReference>
<dbReference type="SMART" id="SM00028">
    <property type="entry name" value="TPR"/>
    <property type="match status" value="5"/>
</dbReference>
<dbReference type="PROSITE" id="PS50005">
    <property type="entry name" value="TPR"/>
    <property type="match status" value="1"/>
</dbReference>
<sequence>MKKILLTVVLCAATLLVVRAQSQRGTVVIQNSGKKALPQVNIVIEGATPTTSDARGCFEVQLPNHIEGQRLLIQQIAYRDWVVVNQHMVNQWVYAPTKNYRVDMCAKEEYTARVEQFYQIGKTNAKAKYTSAMAQLKQLKEEGKVSSDRYMQRRKEIQAALNNAQEMLDCYVPLLVAINTDYLEPIEKQAQQLVTQGKLDEAIGLYEGLQLEKKLAHDLGLKKQWDEDIEDMIPTLERFAQTLVLQGGEESYQRAGKLFKMIADSSPTHMNRNADYANFAYHQRNFTDAEIYYKKAVEHSKTPYDLADWYTKLGLIYDDVNRLDESFDYFNKAIQVLDKLPKNMLATAELAVNLNINFSVLLLKIVRKSADNEKKKGCQLALNMLKEAVDILLALGPTQMQDYESKLMVCYQNMAVFCRIIDDKKGLARVQAGIDKLDMVSAEADTQLDYWVSKVNHAHYNQKYAEMLVACQKADEVVEKLYRNNPRQYKIERITVYQLLATAYYELDRYVEAVSIDEEGLAIFNTLPDEEKDMQRELYYNLYYNLYQCYYYTQQHNEAYDAIEKIHPYLKIDEPQYAVNIWFTALNAAYNLGRYEIMKYGKEIVETLKVCQDNETFYSQVNACYALLGALFFNTGHVDTALYFYDLSDKCAARHGHTRMLAYNKLNRLSLSLACHRAQEVIAGAPAVETELKKRQADDDSFAQLKYVQMMAHMMLGQWDEAKRISQLMNQMPAQEAAAGRARSLLAQAVLCMRTKQETKPYFDRFVPEAEEVRRYSLFSYYELMSDYYFVCLYYAIQDKQYKQANDIISKLSDVVNGLTQESPVRGVYMQILLLNKCGDLAYFTHQYRKTLDAYEKAISSFYEYHANSNVQCYTYMYGWVSSLLLDNDFYKIEQTMRQMGTARQGIIQQVFMLALYALHTDTQAGKELVAHLKTRKLSGSEEYYAPVLLDYGKQMKGRLQQDYQSTLDLLIQLLS</sequence>
<feature type="signal peptide" evidence="3">
    <location>
        <begin position="1"/>
        <end position="20"/>
    </location>
</feature>
<comment type="caution">
    <text evidence="4">The sequence shown here is derived from an EMBL/GenBank/DDBJ whole genome shotgun (WGS) entry which is preliminary data.</text>
</comment>
<keyword evidence="2" id="KW-0175">Coiled coil</keyword>
<keyword evidence="3" id="KW-0732">Signal</keyword>
<dbReference type="Gene3D" id="1.25.40.10">
    <property type="entry name" value="Tetratricopeptide repeat domain"/>
    <property type="match status" value="2"/>
</dbReference>
<evidence type="ECO:0000256" key="1">
    <source>
        <dbReference type="PROSITE-ProRule" id="PRU00339"/>
    </source>
</evidence>
<protein>
    <submittedName>
        <fullName evidence="4">Tetratricopeptide repeat protein</fullName>
    </submittedName>
</protein>
<dbReference type="EMBL" id="QRYV01000030">
    <property type="protein sequence ID" value="RGV14049.1"/>
    <property type="molecule type" value="Genomic_DNA"/>
</dbReference>
<feature type="repeat" description="TPR" evidence="1">
    <location>
        <begin position="307"/>
        <end position="340"/>
    </location>
</feature>
<feature type="chain" id="PRO_5019108320" evidence="3">
    <location>
        <begin position="21"/>
        <end position="976"/>
    </location>
</feature>
<evidence type="ECO:0000256" key="3">
    <source>
        <dbReference type="SAM" id="SignalP"/>
    </source>
</evidence>
<gene>
    <name evidence="4" type="ORF">DWW25_13745</name>
</gene>
<reference evidence="4 5" key="1">
    <citation type="submission" date="2018-08" db="EMBL/GenBank/DDBJ databases">
        <title>A genome reference for cultivated species of the human gut microbiota.</title>
        <authorList>
            <person name="Zou Y."/>
            <person name="Xue W."/>
            <person name="Luo G."/>
        </authorList>
    </citation>
    <scope>NUCLEOTIDE SEQUENCE [LARGE SCALE GENOMIC DNA]</scope>
    <source>
        <strain evidence="4 5">AF14-7</strain>
    </source>
</reference>
<proteinExistence type="predicted"/>
<evidence type="ECO:0000256" key="2">
    <source>
        <dbReference type="SAM" id="Coils"/>
    </source>
</evidence>
<feature type="coiled-coil region" evidence="2">
    <location>
        <begin position="122"/>
        <end position="167"/>
    </location>
</feature>
<dbReference type="InterPro" id="IPR011990">
    <property type="entry name" value="TPR-like_helical_dom_sf"/>
</dbReference>
<dbReference type="AlphaFoldDB" id="A0A412VWS7"/>
<dbReference type="SUPFAM" id="SSF48452">
    <property type="entry name" value="TPR-like"/>
    <property type="match status" value="2"/>
</dbReference>
<organism evidence="4 5">
    <name type="scientific">Bacteroides xylanisolvens</name>
    <dbReference type="NCBI Taxonomy" id="371601"/>
    <lineage>
        <taxon>Bacteria</taxon>
        <taxon>Pseudomonadati</taxon>
        <taxon>Bacteroidota</taxon>
        <taxon>Bacteroidia</taxon>
        <taxon>Bacteroidales</taxon>
        <taxon>Bacteroidaceae</taxon>
        <taxon>Bacteroides</taxon>
    </lineage>
</organism>
<evidence type="ECO:0000313" key="4">
    <source>
        <dbReference type="EMBL" id="RGV14049.1"/>
    </source>
</evidence>
<name>A0A412VWS7_9BACE</name>
<accession>A0A412VWS7</accession>
<keyword evidence="1" id="KW-0802">TPR repeat</keyword>
<evidence type="ECO:0000313" key="5">
    <source>
        <dbReference type="Proteomes" id="UP000283369"/>
    </source>
</evidence>